<evidence type="ECO:0008006" key="4">
    <source>
        <dbReference type="Google" id="ProtNLM"/>
    </source>
</evidence>
<organism evidence="2 3">
    <name type="scientific">Vitrella brassicaformis (strain CCMP3155)</name>
    <dbReference type="NCBI Taxonomy" id="1169540"/>
    <lineage>
        <taxon>Eukaryota</taxon>
        <taxon>Sar</taxon>
        <taxon>Alveolata</taxon>
        <taxon>Colpodellida</taxon>
        <taxon>Vitrellaceae</taxon>
        <taxon>Vitrella</taxon>
    </lineage>
</organism>
<dbReference type="AlphaFoldDB" id="A0A0G4GR70"/>
<evidence type="ECO:0000313" key="2">
    <source>
        <dbReference type="EMBL" id="CEM33028.1"/>
    </source>
</evidence>
<name>A0A0G4GR70_VITBC</name>
<evidence type="ECO:0000313" key="3">
    <source>
        <dbReference type="Proteomes" id="UP000041254"/>
    </source>
</evidence>
<accession>A0A0G4GR70</accession>
<dbReference type="EMBL" id="CDMY01000770">
    <property type="protein sequence ID" value="CEM33028.1"/>
    <property type="molecule type" value="Genomic_DNA"/>
</dbReference>
<keyword evidence="1" id="KW-0732">Signal</keyword>
<dbReference type="InParanoid" id="A0A0G4GR70"/>
<reference evidence="2 3" key="1">
    <citation type="submission" date="2014-11" db="EMBL/GenBank/DDBJ databases">
        <authorList>
            <person name="Zhu J."/>
            <person name="Qi W."/>
            <person name="Song R."/>
        </authorList>
    </citation>
    <scope>NUCLEOTIDE SEQUENCE [LARGE SCALE GENOMIC DNA]</scope>
</reference>
<gene>
    <name evidence="2" type="ORF">Vbra_18426</name>
</gene>
<feature type="signal peptide" evidence="1">
    <location>
        <begin position="1"/>
        <end position="20"/>
    </location>
</feature>
<dbReference type="Proteomes" id="UP000041254">
    <property type="component" value="Unassembled WGS sequence"/>
</dbReference>
<protein>
    <recommendedName>
        <fullName evidence="4">SREBP regulating gene protein</fullName>
    </recommendedName>
</protein>
<dbReference type="VEuPathDB" id="CryptoDB:Vbra_18426"/>
<proteinExistence type="predicted"/>
<evidence type="ECO:0000256" key="1">
    <source>
        <dbReference type="SAM" id="SignalP"/>
    </source>
</evidence>
<sequence length="86" mass="9145">MSLLWFACMLLAMPATPSLAQNDRVGNVLRGASGQQTLDIHGGDDALLRHLQPCCSSCTTSACFANCNPNCVEATAPRDAPLRQLN</sequence>
<feature type="chain" id="PRO_5005190526" description="SREBP regulating gene protein" evidence="1">
    <location>
        <begin position="21"/>
        <end position="86"/>
    </location>
</feature>
<keyword evidence="3" id="KW-1185">Reference proteome</keyword>